<dbReference type="SFLD" id="SFLDG01065">
    <property type="entry name" value="anaerobic_coproporphyrinogen-I"/>
    <property type="match status" value="1"/>
</dbReference>
<keyword evidence="6 14" id="KW-0963">Cytoplasm</keyword>
<evidence type="ECO:0000256" key="9">
    <source>
        <dbReference type="ARBA" id="ARBA00023002"/>
    </source>
</evidence>
<feature type="binding site" evidence="15">
    <location>
        <position position="245"/>
    </location>
    <ligand>
        <name>S-adenosyl-L-methionine</name>
        <dbReference type="ChEBI" id="CHEBI:59789"/>
        <label>2</label>
    </ligand>
</feature>
<feature type="binding site" evidence="15">
    <location>
        <position position="330"/>
    </location>
    <ligand>
        <name>S-adenosyl-L-methionine</name>
        <dbReference type="ChEBI" id="CHEBI:59789"/>
        <label>1</label>
    </ligand>
</feature>
<evidence type="ECO:0000256" key="7">
    <source>
        <dbReference type="ARBA" id="ARBA00022691"/>
    </source>
</evidence>
<evidence type="ECO:0000256" key="11">
    <source>
        <dbReference type="ARBA" id="ARBA00023014"/>
    </source>
</evidence>
<feature type="binding site" evidence="15">
    <location>
        <position position="211"/>
    </location>
    <ligand>
        <name>S-adenosyl-L-methionine</name>
        <dbReference type="ChEBI" id="CHEBI:59789"/>
        <label>2</label>
    </ligand>
</feature>
<feature type="binding site" evidence="16">
    <location>
        <position position="70"/>
    </location>
    <ligand>
        <name>[4Fe-4S] cluster</name>
        <dbReference type="ChEBI" id="CHEBI:49883"/>
        <note>4Fe-4S-S-AdoMet</note>
    </ligand>
</feature>
<evidence type="ECO:0000313" key="18">
    <source>
        <dbReference type="EMBL" id="NIK72685.1"/>
    </source>
</evidence>
<dbReference type="GO" id="GO:0051539">
    <property type="term" value="F:4 iron, 4 sulfur cluster binding"/>
    <property type="evidence" value="ECO:0007669"/>
    <property type="project" value="UniProtKB-KW"/>
</dbReference>
<evidence type="ECO:0000256" key="4">
    <source>
        <dbReference type="ARBA" id="ARBA00011245"/>
    </source>
</evidence>
<dbReference type="Gene3D" id="1.10.10.920">
    <property type="match status" value="1"/>
</dbReference>
<keyword evidence="9 14" id="KW-0560">Oxidoreductase</keyword>
<sequence>MTQVASSLIRKYAVPGPRYTSYPTVPFWENNLNKTQWKEAVGQRFLEENEKRGISIYIHLPYCESLCTYCGCNKRITKNHRVERPYIEALLKEWALYVDLFQSTPKVREIHLGGGTPTFFSPAHLRMLIEGILSSTRLMPDAVLSFEAHPASTTLEHLLELYALGFRRLSLGIQDFEAEVQKTIHRIQSYEQVEKVVQQARGIGYESINFDLIYGLPKQTLHSIARTIEQVEQLKPDRIAWYAYAHVPWMMPSQRSFEQWLPSPEEKLSFYEFGKQRLAEAGYHDIGMDHFALPHDALFKAYESGQLHRNFMGYTAVDTRLLIGLGASSIGDAWGAFAQNEKKVEDYKKAVEAGNLPIVRGHRLTAKDLLIRQNILDLMCRYRTIIDKEALGEADSHTIMEAMQPLLADGLVEIKLHDAHRTTIEVKPSGKPFIRNICMAFDLRLHRKQQKEHLFSSTV</sequence>
<evidence type="ECO:0000256" key="1">
    <source>
        <dbReference type="ARBA" id="ARBA00004496"/>
    </source>
</evidence>
<evidence type="ECO:0000256" key="16">
    <source>
        <dbReference type="PIRSR" id="PIRSR000167-2"/>
    </source>
</evidence>
<dbReference type="PANTHER" id="PTHR13932">
    <property type="entry name" value="COPROPORPHYRINIGEN III OXIDASE"/>
    <property type="match status" value="1"/>
</dbReference>
<dbReference type="PROSITE" id="PS51918">
    <property type="entry name" value="RADICAL_SAM"/>
    <property type="match status" value="1"/>
</dbReference>
<comment type="similarity">
    <text evidence="3 14">Belongs to the anaerobic coproporphyrinogen-III oxidase family.</text>
</comment>
<dbReference type="GO" id="GO:0051989">
    <property type="term" value="F:coproporphyrinogen dehydrogenase activity"/>
    <property type="evidence" value="ECO:0007669"/>
    <property type="project" value="UniProtKB-EC"/>
</dbReference>
<feature type="binding site" evidence="16">
    <location>
        <position position="63"/>
    </location>
    <ligand>
        <name>[4Fe-4S] cluster</name>
        <dbReference type="ChEBI" id="CHEBI:49883"/>
        <note>4Fe-4S-S-AdoMet</note>
    </ligand>
</feature>
<protein>
    <recommendedName>
        <fullName evidence="14">Coproporphyrinogen-III oxidase</fullName>
        <ecNumber evidence="14">1.3.98.3</ecNumber>
    </recommendedName>
</protein>
<dbReference type="GO" id="GO:0004109">
    <property type="term" value="F:coproporphyrinogen oxidase activity"/>
    <property type="evidence" value="ECO:0007669"/>
    <property type="project" value="InterPro"/>
</dbReference>
<keyword evidence="11 14" id="KW-0411">Iron-sulfur</keyword>
<organism evidence="18 19">
    <name type="scientific">Thermonema lapsum</name>
    <dbReference type="NCBI Taxonomy" id="28195"/>
    <lineage>
        <taxon>Bacteria</taxon>
        <taxon>Pseudomonadati</taxon>
        <taxon>Bacteroidota</taxon>
        <taxon>Cytophagia</taxon>
        <taxon>Cytophagales</taxon>
        <taxon>Thermonemataceae</taxon>
        <taxon>Thermonema</taxon>
    </lineage>
</organism>
<dbReference type="AlphaFoldDB" id="A0A846MML5"/>
<dbReference type="Pfam" id="PF04055">
    <property type="entry name" value="Radical_SAM"/>
    <property type="match status" value="1"/>
</dbReference>
<dbReference type="InterPro" id="IPR004558">
    <property type="entry name" value="Coprogen_oxidase_HemN"/>
</dbReference>
<comment type="pathway">
    <text evidence="2 14">Porphyrin-containing compound metabolism; protoporphyrin-IX biosynthesis; protoporphyrinogen-IX from coproporphyrinogen-III (AdoMet route): step 1/1.</text>
</comment>
<comment type="subcellular location">
    <subcellularLocation>
        <location evidence="1 14">Cytoplasm</location>
    </subcellularLocation>
</comment>
<evidence type="ECO:0000256" key="13">
    <source>
        <dbReference type="ARBA" id="ARBA00048321"/>
    </source>
</evidence>
<feature type="binding site" evidence="15">
    <location>
        <begin position="115"/>
        <end position="116"/>
    </location>
    <ligand>
        <name>S-adenosyl-L-methionine</name>
        <dbReference type="ChEBI" id="CHEBI:59789"/>
        <label>2</label>
    </ligand>
</feature>
<name>A0A846MML5_9BACT</name>
<keyword evidence="5 14" id="KW-0004">4Fe-4S</keyword>
<evidence type="ECO:0000256" key="8">
    <source>
        <dbReference type="ARBA" id="ARBA00022723"/>
    </source>
</evidence>
<dbReference type="SFLD" id="SFLDG01082">
    <property type="entry name" value="B12-binding_domain_containing"/>
    <property type="match status" value="1"/>
</dbReference>
<feature type="binding site" evidence="15">
    <location>
        <position position="114"/>
    </location>
    <ligand>
        <name>S-adenosyl-L-methionine</name>
        <dbReference type="ChEBI" id="CHEBI:59789"/>
        <label>1</label>
    </ligand>
</feature>
<dbReference type="InterPro" id="IPR007197">
    <property type="entry name" value="rSAM"/>
</dbReference>
<proteinExistence type="inferred from homology"/>
<keyword evidence="8 14" id="KW-0479">Metal-binding</keyword>
<dbReference type="InterPro" id="IPR058240">
    <property type="entry name" value="rSAM_sf"/>
</dbReference>
<dbReference type="SUPFAM" id="SSF102114">
    <property type="entry name" value="Radical SAM enzymes"/>
    <property type="match status" value="1"/>
</dbReference>
<dbReference type="PANTHER" id="PTHR13932:SF6">
    <property type="entry name" value="OXYGEN-INDEPENDENT COPROPORPHYRINOGEN III OXIDASE"/>
    <property type="match status" value="1"/>
</dbReference>
<dbReference type="PIRSF" id="PIRSF000167">
    <property type="entry name" value="HemN"/>
    <property type="match status" value="1"/>
</dbReference>
<feature type="binding site" evidence="15">
    <location>
        <position position="147"/>
    </location>
    <ligand>
        <name>S-adenosyl-L-methionine</name>
        <dbReference type="ChEBI" id="CHEBI:59789"/>
        <label>1</label>
    </ligand>
</feature>
<evidence type="ECO:0000256" key="6">
    <source>
        <dbReference type="ARBA" id="ARBA00022490"/>
    </source>
</evidence>
<dbReference type="GO" id="GO:0006782">
    <property type="term" value="P:protoporphyrinogen IX biosynthetic process"/>
    <property type="evidence" value="ECO:0007669"/>
    <property type="project" value="UniProtKB-UniPathway"/>
</dbReference>
<dbReference type="Proteomes" id="UP000537126">
    <property type="component" value="Unassembled WGS sequence"/>
</dbReference>
<dbReference type="GO" id="GO:0005737">
    <property type="term" value="C:cytoplasm"/>
    <property type="evidence" value="ECO:0007669"/>
    <property type="project" value="UniProtKB-SubCell"/>
</dbReference>
<feature type="binding site" evidence="15">
    <location>
        <position position="57"/>
    </location>
    <ligand>
        <name>S-adenosyl-L-methionine</name>
        <dbReference type="ChEBI" id="CHEBI:59789"/>
        <label>1</label>
    </ligand>
</feature>
<evidence type="ECO:0000256" key="3">
    <source>
        <dbReference type="ARBA" id="ARBA00005493"/>
    </source>
</evidence>
<evidence type="ECO:0000256" key="2">
    <source>
        <dbReference type="ARBA" id="ARBA00004785"/>
    </source>
</evidence>
<comment type="cofactor">
    <cofactor evidence="14 16">
        <name>[4Fe-4S] cluster</name>
        <dbReference type="ChEBI" id="CHEBI:49883"/>
    </cofactor>
    <text evidence="14 16">Binds 1 [4Fe-4S] cluster. The cluster is coordinated with 3 cysteines and an exchangeable S-adenosyl-L-methionine.</text>
</comment>
<comment type="subunit">
    <text evidence="4">Monomer.</text>
</comment>
<dbReference type="InterPro" id="IPR034505">
    <property type="entry name" value="Coproporphyrinogen-III_oxidase"/>
</dbReference>
<evidence type="ECO:0000256" key="5">
    <source>
        <dbReference type="ARBA" id="ARBA00022485"/>
    </source>
</evidence>
<evidence type="ECO:0000256" key="14">
    <source>
        <dbReference type="PIRNR" id="PIRNR000167"/>
    </source>
</evidence>
<comment type="caution">
    <text evidence="18">The sequence shown here is derived from an EMBL/GenBank/DDBJ whole genome shotgun (WGS) entry which is preliminary data.</text>
</comment>
<feature type="binding site" evidence="15">
    <location>
        <position position="174"/>
    </location>
    <ligand>
        <name>S-adenosyl-L-methionine</name>
        <dbReference type="ChEBI" id="CHEBI:59789"/>
        <label>2</label>
    </ligand>
</feature>
<evidence type="ECO:0000313" key="19">
    <source>
        <dbReference type="Proteomes" id="UP000537126"/>
    </source>
</evidence>
<feature type="binding site" evidence="16">
    <location>
        <position position="67"/>
    </location>
    <ligand>
        <name>[4Fe-4S] cluster</name>
        <dbReference type="ChEBI" id="CHEBI:49883"/>
        <note>4Fe-4S-S-AdoMet</note>
    </ligand>
</feature>
<dbReference type="CDD" id="cd01335">
    <property type="entry name" value="Radical_SAM"/>
    <property type="match status" value="1"/>
</dbReference>
<dbReference type="UniPathway" id="UPA00251">
    <property type="reaction ID" value="UER00323"/>
</dbReference>
<comment type="catalytic activity">
    <reaction evidence="13 14">
        <text>coproporphyrinogen III + 2 S-adenosyl-L-methionine = protoporphyrinogen IX + 2 5'-deoxyadenosine + 2 L-methionine + 2 CO2</text>
        <dbReference type="Rhea" id="RHEA:15425"/>
        <dbReference type="ChEBI" id="CHEBI:16526"/>
        <dbReference type="ChEBI" id="CHEBI:17319"/>
        <dbReference type="ChEBI" id="CHEBI:57307"/>
        <dbReference type="ChEBI" id="CHEBI:57309"/>
        <dbReference type="ChEBI" id="CHEBI:57844"/>
        <dbReference type="ChEBI" id="CHEBI:59789"/>
        <dbReference type="EC" id="1.3.98.3"/>
    </reaction>
</comment>
<keyword evidence="19" id="KW-1185">Reference proteome</keyword>
<gene>
    <name evidence="18" type="ORF">FHS56_000171</name>
</gene>
<keyword evidence="10 14" id="KW-0408">Iron</keyword>
<dbReference type="SMART" id="SM00729">
    <property type="entry name" value="Elp3"/>
    <property type="match status" value="1"/>
</dbReference>
<dbReference type="NCBIfam" id="TIGR00538">
    <property type="entry name" value="hemN"/>
    <property type="match status" value="1"/>
</dbReference>
<dbReference type="RefSeq" id="WP_166917999.1">
    <property type="nucleotide sequence ID" value="NZ_JAASRN010000001.1"/>
</dbReference>
<dbReference type="InterPro" id="IPR013785">
    <property type="entry name" value="Aldolase_TIM"/>
</dbReference>
<dbReference type="EMBL" id="JAASRN010000001">
    <property type="protein sequence ID" value="NIK72685.1"/>
    <property type="molecule type" value="Genomic_DNA"/>
</dbReference>
<reference evidence="18 19" key="1">
    <citation type="submission" date="2020-03" db="EMBL/GenBank/DDBJ databases">
        <title>Genomic Encyclopedia of Type Strains, Phase IV (KMG-IV): sequencing the most valuable type-strain genomes for metagenomic binning, comparative biology and taxonomic classification.</title>
        <authorList>
            <person name="Goeker M."/>
        </authorList>
    </citation>
    <scope>NUCLEOTIDE SEQUENCE [LARGE SCALE GENOMIC DNA]</scope>
    <source>
        <strain evidence="18 19">DSM 5718</strain>
    </source>
</reference>
<dbReference type="Gene3D" id="3.20.20.70">
    <property type="entry name" value="Aldolase class I"/>
    <property type="match status" value="1"/>
</dbReference>
<evidence type="ECO:0000256" key="10">
    <source>
        <dbReference type="ARBA" id="ARBA00023004"/>
    </source>
</evidence>
<keyword evidence="7 14" id="KW-0949">S-adenosyl-L-methionine</keyword>
<evidence type="ECO:0000256" key="15">
    <source>
        <dbReference type="PIRSR" id="PIRSR000167-1"/>
    </source>
</evidence>
<keyword evidence="12 14" id="KW-0627">Porphyrin biosynthesis</keyword>
<feature type="binding site" evidence="15">
    <location>
        <begin position="69"/>
        <end position="71"/>
    </location>
    <ligand>
        <name>S-adenosyl-L-methionine</name>
        <dbReference type="ChEBI" id="CHEBI:59789"/>
        <label>2</label>
    </ligand>
</feature>
<feature type="domain" description="Radical SAM core" evidence="17">
    <location>
        <begin position="48"/>
        <end position="289"/>
    </location>
</feature>
<accession>A0A846MML5</accession>
<dbReference type="SFLD" id="SFLDS00029">
    <property type="entry name" value="Radical_SAM"/>
    <property type="match status" value="1"/>
</dbReference>
<dbReference type="InterPro" id="IPR006638">
    <property type="entry name" value="Elp3/MiaA/NifB-like_rSAM"/>
</dbReference>
<evidence type="ECO:0000256" key="12">
    <source>
        <dbReference type="ARBA" id="ARBA00023244"/>
    </source>
</evidence>
<dbReference type="EC" id="1.3.98.3" evidence="14"/>
<feature type="binding site" evidence="15">
    <location>
        <position position="186"/>
    </location>
    <ligand>
        <name>S-adenosyl-L-methionine</name>
        <dbReference type="ChEBI" id="CHEBI:59789"/>
        <label>2</label>
    </ligand>
</feature>
<evidence type="ECO:0000259" key="17">
    <source>
        <dbReference type="PROSITE" id="PS51918"/>
    </source>
</evidence>
<dbReference type="GO" id="GO:0046872">
    <property type="term" value="F:metal ion binding"/>
    <property type="evidence" value="ECO:0007669"/>
    <property type="project" value="UniProtKB-KW"/>
</dbReference>